<evidence type="ECO:0000313" key="2">
    <source>
        <dbReference type="Proteomes" id="UP001207687"/>
    </source>
</evidence>
<name>A0AAW5TWS1_9LACT</name>
<dbReference type="RefSeq" id="WP_242327912.1">
    <property type="nucleotide sequence ID" value="NZ_CAKOCK010000020.1"/>
</dbReference>
<dbReference type="AlphaFoldDB" id="A0AAW5TWS1"/>
<dbReference type="Proteomes" id="UP001207687">
    <property type="component" value="Unassembled WGS sequence"/>
</dbReference>
<evidence type="ECO:0008006" key="3">
    <source>
        <dbReference type="Google" id="ProtNLM"/>
    </source>
</evidence>
<gene>
    <name evidence="1" type="ORF">M2256_002002</name>
</gene>
<proteinExistence type="predicted"/>
<protein>
    <recommendedName>
        <fullName evidence="3">DNA-binding protein</fullName>
    </recommendedName>
</protein>
<accession>A0AAW5TWS1</accession>
<comment type="caution">
    <text evidence="1">The sequence shown here is derived from an EMBL/GenBank/DDBJ whole genome shotgun (WGS) entry which is preliminary data.</text>
</comment>
<reference evidence="1" key="1">
    <citation type="submission" date="2023-08" db="EMBL/GenBank/DDBJ databases">
        <title>Genomic analyses of the natural microbiome of Caenorhabditis elegans.</title>
        <authorList>
            <person name="Samuel B."/>
        </authorList>
    </citation>
    <scope>NUCLEOTIDE SEQUENCE</scope>
    <source>
        <strain evidence="1">BIGb0220</strain>
    </source>
</reference>
<organism evidence="1 2">
    <name type="scientific">Lactococcus lactis</name>
    <dbReference type="NCBI Taxonomy" id="1358"/>
    <lineage>
        <taxon>Bacteria</taxon>
        <taxon>Bacillati</taxon>
        <taxon>Bacillota</taxon>
        <taxon>Bacilli</taxon>
        <taxon>Lactobacillales</taxon>
        <taxon>Streptococcaceae</taxon>
        <taxon>Lactococcus</taxon>
    </lineage>
</organism>
<evidence type="ECO:0000313" key="1">
    <source>
        <dbReference type="EMBL" id="MCW2281480.1"/>
    </source>
</evidence>
<dbReference type="EMBL" id="JAOQNN010000002">
    <property type="protein sequence ID" value="MCW2281480.1"/>
    <property type="molecule type" value="Genomic_DNA"/>
</dbReference>
<sequence length="92" mass="10884">MEGLFSPAMEAQLMALFESKIDEALKMRTSSDPWENLATREEICEKFHIKSKKTIQNWEKEGLKRYVSPYIDSRIILYDKKEVAKFLGYNKF</sequence>